<keyword evidence="1" id="KW-0732">Signal</keyword>
<evidence type="ECO:0000313" key="2">
    <source>
        <dbReference type="EMBL" id="GMK55388.1"/>
    </source>
</evidence>
<organism evidence="2 3">
    <name type="scientific">Cutaneotrichosporon spelunceum</name>
    <dbReference type="NCBI Taxonomy" id="1672016"/>
    <lineage>
        <taxon>Eukaryota</taxon>
        <taxon>Fungi</taxon>
        <taxon>Dikarya</taxon>
        <taxon>Basidiomycota</taxon>
        <taxon>Agaricomycotina</taxon>
        <taxon>Tremellomycetes</taxon>
        <taxon>Trichosporonales</taxon>
        <taxon>Trichosporonaceae</taxon>
        <taxon>Cutaneotrichosporon</taxon>
    </lineage>
</organism>
<evidence type="ECO:0000313" key="3">
    <source>
        <dbReference type="Proteomes" id="UP001222932"/>
    </source>
</evidence>
<feature type="chain" id="PRO_5042041028" description="Granulins domain-containing protein" evidence="1">
    <location>
        <begin position="20"/>
        <end position="113"/>
    </location>
</feature>
<name>A0AAD3YAU3_9TREE</name>
<reference evidence="2" key="1">
    <citation type="journal article" date="2023" name="BMC Genomics">
        <title>Chromosome-level genome assemblies of Cutaneotrichosporon spp. (Trichosporonales, Basidiomycota) reveal imbalanced evolution between nucleotide sequences and chromosome synteny.</title>
        <authorList>
            <person name="Kobayashi Y."/>
            <person name="Kayamori A."/>
            <person name="Aoki K."/>
            <person name="Shiwa Y."/>
            <person name="Matsutani M."/>
            <person name="Fujita N."/>
            <person name="Sugita T."/>
            <person name="Iwasaki W."/>
            <person name="Tanaka N."/>
            <person name="Takashima M."/>
        </authorList>
    </citation>
    <scope>NUCLEOTIDE SEQUENCE</scope>
    <source>
        <strain evidence="2">HIS016</strain>
    </source>
</reference>
<sequence length="113" mass="11572">MKFILPLLATLALVAAAPAANDDLHGTVIPQPKTGACDVSDPSCCASGNSFCDSGYTCFNSPREGVDLCCAPGYKCSDDGVVPVAAKRALEKREGLKQKGRGGTGLTHGSICL</sequence>
<dbReference type="Proteomes" id="UP001222932">
    <property type="component" value="Unassembled WGS sequence"/>
</dbReference>
<comment type="caution">
    <text evidence="2">The sequence shown here is derived from an EMBL/GenBank/DDBJ whole genome shotgun (WGS) entry which is preliminary data.</text>
</comment>
<proteinExistence type="predicted"/>
<reference evidence="2" key="2">
    <citation type="submission" date="2023-06" db="EMBL/GenBank/DDBJ databases">
        <authorList>
            <person name="Kobayashi Y."/>
            <person name="Kayamori A."/>
            <person name="Aoki K."/>
            <person name="Shiwa Y."/>
            <person name="Fujita N."/>
            <person name="Sugita T."/>
            <person name="Iwasaki W."/>
            <person name="Tanaka N."/>
            <person name="Takashima M."/>
        </authorList>
    </citation>
    <scope>NUCLEOTIDE SEQUENCE</scope>
    <source>
        <strain evidence="2">HIS016</strain>
    </source>
</reference>
<dbReference type="EMBL" id="BTCM01000002">
    <property type="protein sequence ID" value="GMK55388.1"/>
    <property type="molecule type" value="Genomic_DNA"/>
</dbReference>
<evidence type="ECO:0000256" key="1">
    <source>
        <dbReference type="SAM" id="SignalP"/>
    </source>
</evidence>
<evidence type="ECO:0008006" key="4">
    <source>
        <dbReference type="Google" id="ProtNLM"/>
    </source>
</evidence>
<feature type="signal peptide" evidence="1">
    <location>
        <begin position="1"/>
        <end position="19"/>
    </location>
</feature>
<keyword evidence="3" id="KW-1185">Reference proteome</keyword>
<accession>A0AAD3YAU3</accession>
<gene>
    <name evidence="2" type="ORF">CspeluHIS016_0204440</name>
</gene>
<dbReference type="AlphaFoldDB" id="A0AAD3YAU3"/>
<protein>
    <recommendedName>
        <fullName evidence="4">Granulins domain-containing protein</fullName>
    </recommendedName>
</protein>